<evidence type="ECO:0000259" key="3">
    <source>
        <dbReference type="Pfam" id="PF18914"/>
    </source>
</evidence>
<evidence type="ECO:0000256" key="2">
    <source>
        <dbReference type="SAM" id="SignalP"/>
    </source>
</evidence>
<feature type="domain" description="DUF5666" evidence="3">
    <location>
        <begin position="56"/>
        <end position="120"/>
    </location>
</feature>
<feature type="region of interest" description="Disordered" evidence="1">
    <location>
        <begin position="133"/>
        <end position="185"/>
    </location>
</feature>
<accession>A0A402AA36</accession>
<organism evidence="4 5">
    <name type="scientific">Tengunoibacter tsumagoiensis</name>
    <dbReference type="NCBI Taxonomy" id="2014871"/>
    <lineage>
        <taxon>Bacteria</taxon>
        <taxon>Bacillati</taxon>
        <taxon>Chloroflexota</taxon>
        <taxon>Ktedonobacteria</taxon>
        <taxon>Ktedonobacterales</taxon>
        <taxon>Dictyobacteraceae</taxon>
        <taxon>Tengunoibacter</taxon>
    </lineage>
</organism>
<dbReference type="RefSeq" id="WP_126583425.1">
    <property type="nucleotide sequence ID" value="NZ_BIFR01000002.1"/>
</dbReference>
<dbReference type="OrthoDB" id="9925130at2"/>
<feature type="signal peptide" evidence="2">
    <location>
        <begin position="1"/>
        <end position="30"/>
    </location>
</feature>
<gene>
    <name evidence="4" type="ORF">KTT_58960</name>
</gene>
<sequence length="262" mass="25753">MFSNRSHKFLATGVVSIAVLATLSGCGSVATQDSSSTGTATATCTPRNTTITRASGTVKSIGTDSLVITKQDGSNVTMTLSSQTVITQQTLAATSALTNGSFVTVAVTPSSDGSTYTADTILLTSGLGGGGFGRGTGGQNGGAGSGGQNGNNRNNSCRPQRAGTPGANGGFGGGRQNGGAGNGNGNRLFGTVAQVSGTTLVVDDASNNSYLLTLTSKTQIIQTQTVTASALQIGQNVSVVGTSTAATTITIVTNTPASAKNS</sequence>
<comment type="caution">
    <text evidence="4">The sequence shown here is derived from an EMBL/GenBank/DDBJ whole genome shotgun (WGS) entry which is preliminary data.</text>
</comment>
<reference evidence="5" key="1">
    <citation type="submission" date="2018-12" db="EMBL/GenBank/DDBJ databases">
        <title>Tengunoibacter tsumagoiensis gen. nov., sp. nov., Dictyobacter kobayashii sp. nov., D. alpinus sp. nov., and D. joshuensis sp. nov. and description of Dictyobacteraceae fam. nov. within the order Ktedonobacterales isolated from Tengu-no-mugimeshi.</title>
        <authorList>
            <person name="Wang C.M."/>
            <person name="Zheng Y."/>
            <person name="Sakai Y."/>
            <person name="Toyoda A."/>
            <person name="Minakuchi Y."/>
            <person name="Abe K."/>
            <person name="Yokota A."/>
            <person name="Yabe S."/>
        </authorList>
    </citation>
    <scope>NUCLEOTIDE SEQUENCE [LARGE SCALE GENOMIC DNA]</scope>
    <source>
        <strain evidence="5">Uno3</strain>
    </source>
</reference>
<evidence type="ECO:0000256" key="1">
    <source>
        <dbReference type="SAM" id="MobiDB-lite"/>
    </source>
</evidence>
<protein>
    <recommendedName>
        <fullName evidence="3">DUF5666 domain-containing protein</fullName>
    </recommendedName>
</protein>
<name>A0A402AA36_9CHLR</name>
<dbReference type="PROSITE" id="PS51257">
    <property type="entry name" value="PROKAR_LIPOPROTEIN"/>
    <property type="match status" value="1"/>
</dbReference>
<proteinExistence type="predicted"/>
<evidence type="ECO:0000313" key="5">
    <source>
        <dbReference type="Proteomes" id="UP000287352"/>
    </source>
</evidence>
<dbReference type="EMBL" id="BIFR01000002">
    <property type="protein sequence ID" value="GCE16037.1"/>
    <property type="molecule type" value="Genomic_DNA"/>
</dbReference>
<dbReference type="AlphaFoldDB" id="A0A402AA36"/>
<feature type="compositionally biased region" description="Gly residues" evidence="1">
    <location>
        <begin position="133"/>
        <end position="149"/>
    </location>
</feature>
<evidence type="ECO:0000313" key="4">
    <source>
        <dbReference type="EMBL" id="GCE16037.1"/>
    </source>
</evidence>
<dbReference type="Proteomes" id="UP000287352">
    <property type="component" value="Unassembled WGS sequence"/>
</dbReference>
<dbReference type="Pfam" id="PF18914">
    <property type="entry name" value="DUF5666"/>
    <property type="match status" value="1"/>
</dbReference>
<keyword evidence="2" id="KW-0732">Signal</keyword>
<dbReference type="InterPro" id="IPR043724">
    <property type="entry name" value="DUF5666"/>
</dbReference>
<feature type="compositionally biased region" description="Gly residues" evidence="1">
    <location>
        <begin position="166"/>
        <end position="184"/>
    </location>
</feature>
<feature type="chain" id="PRO_5019381266" description="DUF5666 domain-containing protein" evidence="2">
    <location>
        <begin position="31"/>
        <end position="262"/>
    </location>
</feature>
<keyword evidence="5" id="KW-1185">Reference proteome</keyword>